<organism evidence="1">
    <name type="scientific">marine sediment metagenome</name>
    <dbReference type="NCBI Taxonomy" id="412755"/>
    <lineage>
        <taxon>unclassified sequences</taxon>
        <taxon>metagenomes</taxon>
        <taxon>ecological metagenomes</taxon>
    </lineage>
</organism>
<gene>
    <name evidence="1" type="ORF">LCGC14_3052320</name>
</gene>
<comment type="caution">
    <text evidence="1">The sequence shown here is derived from an EMBL/GenBank/DDBJ whole genome shotgun (WGS) entry which is preliminary data.</text>
</comment>
<proteinExistence type="predicted"/>
<sequence length="20" mass="2316">MFQLRDRRLLPPGGFDLGRA</sequence>
<reference evidence="1" key="1">
    <citation type="journal article" date="2015" name="Nature">
        <title>Complex archaea that bridge the gap between prokaryotes and eukaryotes.</title>
        <authorList>
            <person name="Spang A."/>
            <person name="Saw J.H."/>
            <person name="Jorgensen S.L."/>
            <person name="Zaremba-Niedzwiedzka K."/>
            <person name="Martijn J."/>
            <person name="Lind A.E."/>
            <person name="van Eijk R."/>
            <person name="Schleper C."/>
            <person name="Guy L."/>
            <person name="Ettema T.J."/>
        </authorList>
    </citation>
    <scope>NUCLEOTIDE SEQUENCE</scope>
</reference>
<dbReference type="EMBL" id="LAZR01064374">
    <property type="protein sequence ID" value="KKK57651.1"/>
    <property type="molecule type" value="Genomic_DNA"/>
</dbReference>
<dbReference type="AlphaFoldDB" id="A0A0F8ZC51"/>
<name>A0A0F8ZC51_9ZZZZ</name>
<evidence type="ECO:0000313" key="1">
    <source>
        <dbReference type="EMBL" id="KKK57651.1"/>
    </source>
</evidence>
<accession>A0A0F8ZC51</accession>
<protein>
    <submittedName>
        <fullName evidence="1">Uncharacterized protein</fullName>
    </submittedName>
</protein>
<feature type="non-terminal residue" evidence="1">
    <location>
        <position position="20"/>
    </location>
</feature>